<protein>
    <submittedName>
        <fullName evidence="2">Uncharacterized protein</fullName>
    </submittedName>
</protein>
<dbReference type="Proteomes" id="UP000054544">
    <property type="component" value="Unassembled WGS sequence"/>
</dbReference>
<sequence>MRSALPRRARASLSGDGSKKPSLSYKPKLSALSRQTARPSRASKSATGPCLSRNAECAGRAAGEGGAGEGAVALK</sequence>
<gene>
    <name evidence="2" type="ORF">H634G_11611</name>
</gene>
<dbReference type="AlphaFoldDB" id="A0A0D9NH19"/>
<reference evidence="3" key="1">
    <citation type="journal article" date="2014" name="BMC Genomics">
        <title>The genome sequence of the biocontrol fungus Metarhizium anisopliae and comparative genomics of Metarhizium species.</title>
        <authorList>
            <person name="Pattemore J.A."/>
            <person name="Hane J.K."/>
            <person name="Williams A.H."/>
            <person name="Wilson B.A."/>
            <person name="Stodart B.J."/>
            <person name="Ash G.J."/>
        </authorList>
    </citation>
    <scope>NUCLEOTIDE SEQUENCE [LARGE SCALE GENOMIC DNA]</scope>
    <source>
        <strain evidence="3">BRIP 53293</strain>
    </source>
</reference>
<feature type="compositionally biased region" description="Polar residues" evidence="1">
    <location>
        <begin position="34"/>
        <end position="46"/>
    </location>
</feature>
<keyword evidence="3" id="KW-1185">Reference proteome</keyword>
<name>A0A0D9NH19_METAN</name>
<evidence type="ECO:0000256" key="1">
    <source>
        <dbReference type="SAM" id="MobiDB-lite"/>
    </source>
</evidence>
<proteinExistence type="predicted"/>
<feature type="region of interest" description="Disordered" evidence="1">
    <location>
        <begin position="1"/>
        <end position="53"/>
    </location>
</feature>
<evidence type="ECO:0000313" key="2">
    <source>
        <dbReference type="EMBL" id="KJK73292.1"/>
    </source>
</evidence>
<feature type="non-terminal residue" evidence="2">
    <location>
        <position position="75"/>
    </location>
</feature>
<dbReference type="EMBL" id="KE385027">
    <property type="protein sequence ID" value="KJK73292.1"/>
    <property type="molecule type" value="Genomic_DNA"/>
</dbReference>
<feature type="compositionally biased region" description="Basic residues" evidence="1">
    <location>
        <begin position="1"/>
        <end position="10"/>
    </location>
</feature>
<accession>A0A0D9NH19</accession>
<organism evidence="2 3">
    <name type="scientific">Metarhizium anisopliae BRIP 53293</name>
    <dbReference type="NCBI Taxonomy" id="1291518"/>
    <lineage>
        <taxon>Eukaryota</taxon>
        <taxon>Fungi</taxon>
        <taxon>Dikarya</taxon>
        <taxon>Ascomycota</taxon>
        <taxon>Pezizomycotina</taxon>
        <taxon>Sordariomycetes</taxon>
        <taxon>Hypocreomycetidae</taxon>
        <taxon>Hypocreales</taxon>
        <taxon>Clavicipitaceae</taxon>
        <taxon>Metarhizium</taxon>
    </lineage>
</organism>
<evidence type="ECO:0000313" key="3">
    <source>
        <dbReference type="Proteomes" id="UP000054544"/>
    </source>
</evidence>
<feature type="compositionally biased region" description="Low complexity" evidence="1">
    <location>
        <begin position="11"/>
        <end position="33"/>
    </location>
</feature>